<feature type="region of interest" description="Disordered" evidence="6">
    <location>
        <begin position="43"/>
        <end position="74"/>
    </location>
</feature>
<dbReference type="FunFam" id="3.30.160.60:FF:002737">
    <property type="entry name" value="AGAP008430-PA"/>
    <property type="match status" value="1"/>
</dbReference>
<dbReference type="PROSITE" id="PS00028">
    <property type="entry name" value="ZINC_FINGER_C2H2_1"/>
    <property type="match status" value="1"/>
</dbReference>
<keyword evidence="5" id="KW-0479">Metal-binding</keyword>
<dbReference type="AlphaFoldDB" id="A0A818M9L7"/>
<keyword evidence="5" id="KW-0863">Zinc-finger</keyword>
<dbReference type="GO" id="GO:0003677">
    <property type="term" value="F:DNA binding"/>
    <property type="evidence" value="ECO:0007669"/>
    <property type="project" value="UniProtKB-KW"/>
</dbReference>
<organism evidence="8 9">
    <name type="scientific">Adineta steineri</name>
    <dbReference type="NCBI Taxonomy" id="433720"/>
    <lineage>
        <taxon>Eukaryota</taxon>
        <taxon>Metazoa</taxon>
        <taxon>Spiralia</taxon>
        <taxon>Gnathifera</taxon>
        <taxon>Rotifera</taxon>
        <taxon>Eurotatoria</taxon>
        <taxon>Bdelloidea</taxon>
        <taxon>Adinetida</taxon>
        <taxon>Adinetidae</taxon>
        <taxon>Adineta</taxon>
    </lineage>
</organism>
<proteinExistence type="inferred from homology"/>
<evidence type="ECO:0000256" key="3">
    <source>
        <dbReference type="ARBA" id="ARBA00023125"/>
    </source>
</evidence>
<reference evidence="8" key="1">
    <citation type="submission" date="2021-02" db="EMBL/GenBank/DDBJ databases">
        <authorList>
            <person name="Nowell W R."/>
        </authorList>
    </citation>
    <scope>NUCLEOTIDE SEQUENCE</scope>
</reference>
<comment type="caution">
    <text evidence="8">The sequence shown here is derived from an EMBL/GenBank/DDBJ whole genome shotgun (WGS) entry which is preliminary data.</text>
</comment>
<dbReference type="InterPro" id="IPR013087">
    <property type="entry name" value="Znf_C2H2_type"/>
</dbReference>
<keyword evidence="2" id="KW-0805">Transcription regulation</keyword>
<feature type="compositionally biased region" description="Acidic residues" evidence="6">
    <location>
        <begin position="59"/>
        <end position="74"/>
    </location>
</feature>
<protein>
    <recommendedName>
        <fullName evidence="7">C2H2-type domain-containing protein</fullName>
    </recommendedName>
</protein>
<evidence type="ECO:0000313" key="9">
    <source>
        <dbReference type="Proteomes" id="UP000663844"/>
    </source>
</evidence>
<evidence type="ECO:0000313" key="8">
    <source>
        <dbReference type="EMBL" id="CAF3577664.1"/>
    </source>
</evidence>
<keyword evidence="4" id="KW-0804">Transcription</keyword>
<name>A0A818M9L7_9BILA</name>
<dbReference type="Proteomes" id="UP000663844">
    <property type="component" value="Unassembled WGS sequence"/>
</dbReference>
<evidence type="ECO:0000256" key="1">
    <source>
        <dbReference type="ARBA" id="ARBA00006991"/>
    </source>
</evidence>
<accession>A0A818M9L7</accession>
<feature type="compositionally biased region" description="Low complexity" evidence="6">
    <location>
        <begin position="44"/>
        <end position="57"/>
    </location>
</feature>
<feature type="domain" description="C2H2-type" evidence="7">
    <location>
        <begin position="13"/>
        <end position="40"/>
    </location>
</feature>
<evidence type="ECO:0000256" key="2">
    <source>
        <dbReference type="ARBA" id="ARBA00023015"/>
    </source>
</evidence>
<evidence type="ECO:0000256" key="6">
    <source>
        <dbReference type="SAM" id="MobiDB-lite"/>
    </source>
</evidence>
<evidence type="ECO:0000259" key="7">
    <source>
        <dbReference type="PROSITE" id="PS50157"/>
    </source>
</evidence>
<evidence type="ECO:0000256" key="4">
    <source>
        <dbReference type="ARBA" id="ARBA00023163"/>
    </source>
</evidence>
<dbReference type="EMBL" id="CAJOAZ010000209">
    <property type="protein sequence ID" value="CAF3577664.1"/>
    <property type="molecule type" value="Genomic_DNA"/>
</dbReference>
<keyword evidence="3" id="KW-0238">DNA-binding</keyword>
<comment type="similarity">
    <text evidence="1">Belongs to the krueppel C2H2-type zinc-finger protein family.</text>
</comment>
<dbReference type="InterPro" id="IPR036236">
    <property type="entry name" value="Znf_C2H2_sf"/>
</dbReference>
<sequence length="74" mass="8571">MAISMFDIGQKPFECQYCTKKFSLSCNLRSHIRTHHNELPLDFSSSSSTYSQNQSLSIVDDENEDDMIDVENEY</sequence>
<dbReference type="Gene3D" id="3.30.160.60">
    <property type="entry name" value="Classic Zinc Finger"/>
    <property type="match status" value="1"/>
</dbReference>
<dbReference type="SUPFAM" id="SSF57667">
    <property type="entry name" value="beta-beta-alpha zinc fingers"/>
    <property type="match status" value="1"/>
</dbReference>
<keyword evidence="5" id="KW-0862">Zinc</keyword>
<evidence type="ECO:0000256" key="5">
    <source>
        <dbReference type="PROSITE-ProRule" id="PRU00042"/>
    </source>
</evidence>
<dbReference type="GO" id="GO:0008270">
    <property type="term" value="F:zinc ion binding"/>
    <property type="evidence" value="ECO:0007669"/>
    <property type="project" value="UniProtKB-KW"/>
</dbReference>
<dbReference type="PROSITE" id="PS50157">
    <property type="entry name" value="ZINC_FINGER_C2H2_2"/>
    <property type="match status" value="1"/>
</dbReference>
<gene>
    <name evidence="8" type="ORF">OXD698_LOCUS5242</name>
</gene>